<keyword evidence="8" id="KW-0800">Toxin</keyword>
<protein>
    <recommendedName>
        <fullName evidence="8">Ribonuclease VapC</fullName>
        <shortName evidence="8">RNase VapC</shortName>
        <ecNumber evidence="8">3.1.-.-</ecNumber>
    </recommendedName>
    <alternativeName>
        <fullName evidence="8">Toxin VapC</fullName>
    </alternativeName>
</protein>
<accession>S0G6J0</accession>
<evidence type="ECO:0000256" key="3">
    <source>
        <dbReference type="ARBA" id="ARBA00022722"/>
    </source>
</evidence>
<comment type="similarity">
    <text evidence="7 8">Belongs to the PINc/VapC protein family.</text>
</comment>
<dbReference type="Pfam" id="PF01850">
    <property type="entry name" value="PIN"/>
    <property type="match status" value="1"/>
</dbReference>
<proteinExistence type="inferred from homology"/>
<evidence type="ECO:0000256" key="8">
    <source>
        <dbReference type="HAMAP-Rule" id="MF_00265"/>
    </source>
</evidence>
<keyword evidence="6 8" id="KW-0460">Magnesium</keyword>
<dbReference type="RefSeq" id="WP_006964428.1">
    <property type="nucleotide sequence ID" value="NZ_APJX01000001.1"/>
</dbReference>
<dbReference type="GO" id="GO:0090729">
    <property type="term" value="F:toxin activity"/>
    <property type="evidence" value="ECO:0007669"/>
    <property type="project" value="UniProtKB-KW"/>
</dbReference>
<evidence type="ECO:0000256" key="7">
    <source>
        <dbReference type="ARBA" id="ARBA00038093"/>
    </source>
</evidence>
<dbReference type="InterPro" id="IPR029060">
    <property type="entry name" value="PIN-like_dom_sf"/>
</dbReference>
<feature type="domain" description="PIN" evidence="9">
    <location>
        <begin position="2"/>
        <end position="123"/>
    </location>
</feature>
<feature type="binding site" evidence="8">
    <location>
        <position position="5"/>
    </location>
    <ligand>
        <name>Mg(2+)</name>
        <dbReference type="ChEBI" id="CHEBI:18420"/>
    </ligand>
</feature>
<dbReference type="PANTHER" id="PTHR33653">
    <property type="entry name" value="RIBONUCLEASE VAPC2"/>
    <property type="match status" value="1"/>
</dbReference>
<gene>
    <name evidence="8" type="primary">vapC</name>
    <name evidence="10" type="ORF">Dpo_1c08050</name>
</gene>
<comment type="function">
    <text evidence="8">Toxic component of a toxin-antitoxin (TA) system. An RNase.</text>
</comment>
<dbReference type="InterPro" id="IPR002716">
    <property type="entry name" value="PIN_dom"/>
</dbReference>
<organism evidence="10 11">
    <name type="scientific">Desulfotignum phosphitoxidans DSM 13687</name>
    <dbReference type="NCBI Taxonomy" id="1286635"/>
    <lineage>
        <taxon>Bacteria</taxon>
        <taxon>Pseudomonadati</taxon>
        <taxon>Thermodesulfobacteriota</taxon>
        <taxon>Desulfobacteria</taxon>
        <taxon>Desulfobacterales</taxon>
        <taxon>Desulfobacteraceae</taxon>
        <taxon>Desulfotignum</taxon>
    </lineage>
</organism>
<dbReference type="CDD" id="cd09881">
    <property type="entry name" value="PIN_VapC4-5_FitB-like"/>
    <property type="match status" value="1"/>
</dbReference>
<dbReference type="SUPFAM" id="SSF88723">
    <property type="entry name" value="PIN domain-like"/>
    <property type="match status" value="1"/>
</dbReference>
<dbReference type="PANTHER" id="PTHR33653:SF1">
    <property type="entry name" value="RIBONUCLEASE VAPC2"/>
    <property type="match status" value="1"/>
</dbReference>
<dbReference type="PATRIC" id="fig|1286635.3.peg.843"/>
<evidence type="ECO:0000259" key="9">
    <source>
        <dbReference type="Pfam" id="PF01850"/>
    </source>
</evidence>
<dbReference type="InterPro" id="IPR022907">
    <property type="entry name" value="VapC_family"/>
</dbReference>
<evidence type="ECO:0000256" key="1">
    <source>
        <dbReference type="ARBA" id="ARBA00001946"/>
    </source>
</evidence>
<keyword evidence="4 8" id="KW-0479">Metal-binding</keyword>
<comment type="caution">
    <text evidence="10">The sequence shown here is derived from an EMBL/GenBank/DDBJ whole genome shotgun (WGS) entry which is preliminary data.</text>
</comment>
<evidence type="ECO:0000256" key="2">
    <source>
        <dbReference type="ARBA" id="ARBA00022649"/>
    </source>
</evidence>
<dbReference type="Proteomes" id="UP000014216">
    <property type="component" value="Unassembled WGS sequence"/>
</dbReference>
<dbReference type="GO" id="GO:0016787">
    <property type="term" value="F:hydrolase activity"/>
    <property type="evidence" value="ECO:0007669"/>
    <property type="project" value="UniProtKB-KW"/>
</dbReference>
<evidence type="ECO:0000313" key="11">
    <source>
        <dbReference type="Proteomes" id="UP000014216"/>
    </source>
</evidence>
<dbReference type="OrthoDB" id="5458135at2"/>
<evidence type="ECO:0000256" key="6">
    <source>
        <dbReference type="ARBA" id="ARBA00022842"/>
    </source>
</evidence>
<evidence type="ECO:0000256" key="5">
    <source>
        <dbReference type="ARBA" id="ARBA00022801"/>
    </source>
</evidence>
<evidence type="ECO:0000313" key="10">
    <source>
        <dbReference type="EMBL" id="EMS81664.1"/>
    </source>
</evidence>
<comment type="cofactor">
    <cofactor evidence="1 8">
        <name>Mg(2+)</name>
        <dbReference type="ChEBI" id="CHEBI:18420"/>
    </cofactor>
</comment>
<dbReference type="GO" id="GO:0004540">
    <property type="term" value="F:RNA nuclease activity"/>
    <property type="evidence" value="ECO:0007669"/>
    <property type="project" value="InterPro"/>
</dbReference>
<sequence>MYLLDTNVCIHFLNGTSPSVENHFRTLSPSQIAICSIVKAELLFGARNSLRMDANLQRLKLFFAPLQSLPFDDLCADEYGLICSDLTARGRLIGPNDMLIAAVTRAHNAVLITHNTREFSRITGLQLDDWET</sequence>
<keyword evidence="3 8" id="KW-0540">Nuclease</keyword>
<dbReference type="AlphaFoldDB" id="S0G6J0"/>
<dbReference type="GO" id="GO:0000287">
    <property type="term" value="F:magnesium ion binding"/>
    <property type="evidence" value="ECO:0007669"/>
    <property type="project" value="UniProtKB-UniRule"/>
</dbReference>
<feature type="binding site" evidence="8">
    <location>
        <position position="97"/>
    </location>
    <ligand>
        <name>Mg(2+)</name>
        <dbReference type="ChEBI" id="CHEBI:18420"/>
    </ligand>
</feature>
<dbReference type="EMBL" id="APJX01000001">
    <property type="protein sequence ID" value="EMS81664.1"/>
    <property type="molecule type" value="Genomic_DNA"/>
</dbReference>
<reference evidence="10 11" key="1">
    <citation type="journal article" date="2013" name="Genome Announc.">
        <title>Draft Genome Sequence of Desulfotignum phosphitoxidans DSM 13687 Strain FiPS-3.</title>
        <authorList>
            <person name="Poehlein A."/>
            <person name="Daniel R."/>
            <person name="Simeonova D.D."/>
        </authorList>
    </citation>
    <scope>NUCLEOTIDE SEQUENCE [LARGE SCALE GENOMIC DNA]</scope>
    <source>
        <strain evidence="10 11">DSM 13687</strain>
    </source>
</reference>
<keyword evidence="2 8" id="KW-1277">Toxin-antitoxin system</keyword>
<dbReference type="InterPro" id="IPR050556">
    <property type="entry name" value="Type_II_TA_system_RNase"/>
</dbReference>
<name>S0G6J0_9BACT</name>
<keyword evidence="5 8" id="KW-0378">Hydrolase</keyword>
<dbReference type="HAMAP" id="MF_00265">
    <property type="entry name" value="VapC_Nob1"/>
    <property type="match status" value="1"/>
</dbReference>
<keyword evidence="11" id="KW-1185">Reference proteome</keyword>
<dbReference type="Gene3D" id="3.40.50.1010">
    <property type="entry name" value="5'-nuclease"/>
    <property type="match status" value="1"/>
</dbReference>
<dbReference type="EC" id="3.1.-.-" evidence="8"/>
<evidence type="ECO:0000256" key="4">
    <source>
        <dbReference type="ARBA" id="ARBA00022723"/>
    </source>
</evidence>